<dbReference type="AlphaFoldDB" id="A0A0H3HBP9"/>
<feature type="transmembrane region" description="Helical" evidence="7">
    <location>
        <begin position="308"/>
        <end position="326"/>
    </location>
</feature>
<evidence type="ECO:0000256" key="1">
    <source>
        <dbReference type="ARBA" id="ARBA00004651"/>
    </source>
</evidence>
<keyword evidence="6 7" id="KW-0472">Membrane</keyword>
<feature type="transmembrane region" description="Helical" evidence="7">
    <location>
        <begin position="195"/>
        <end position="216"/>
    </location>
</feature>
<dbReference type="RefSeq" id="WP_014229409.1">
    <property type="nucleotide sequence ID" value="NC_016612.1"/>
</dbReference>
<dbReference type="InterPro" id="IPR005614">
    <property type="entry name" value="NrfD-like"/>
</dbReference>
<dbReference type="Pfam" id="PF03916">
    <property type="entry name" value="NrfD"/>
    <property type="match status" value="1"/>
</dbReference>
<dbReference type="KEGG" id="kox:KOX_20775"/>
<dbReference type="PANTHER" id="PTHR34856:SF2">
    <property type="entry name" value="PROTEIN NRFD"/>
    <property type="match status" value="1"/>
</dbReference>
<protein>
    <submittedName>
        <fullName evidence="8">Tetrathionate reductase subunit C</fullName>
    </submittedName>
</protein>
<evidence type="ECO:0000256" key="2">
    <source>
        <dbReference type="ARBA" id="ARBA00008929"/>
    </source>
</evidence>
<evidence type="ECO:0000256" key="5">
    <source>
        <dbReference type="ARBA" id="ARBA00022989"/>
    </source>
</evidence>
<proteinExistence type="inferred from homology"/>
<feature type="transmembrane region" description="Helical" evidence="7">
    <location>
        <begin position="23"/>
        <end position="44"/>
    </location>
</feature>
<evidence type="ECO:0000256" key="6">
    <source>
        <dbReference type="ARBA" id="ARBA00023136"/>
    </source>
</evidence>
<dbReference type="PATRIC" id="fig|1006551.4.peg.4158"/>
<organism evidence="8 9">
    <name type="scientific">Klebsiella michiganensis (strain ATCC 8724 / DSM 4798 / JCM 20051 / NBRC 3318 / NRRL B-199 / KCTC 1686 / BUCSAV 143 / CCM 1901)</name>
    <dbReference type="NCBI Taxonomy" id="1006551"/>
    <lineage>
        <taxon>Bacteria</taxon>
        <taxon>Pseudomonadati</taxon>
        <taxon>Pseudomonadota</taxon>
        <taxon>Gammaproteobacteria</taxon>
        <taxon>Enterobacterales</taxon>
        <taxon>Enterobacteriaceae</taxon>
        <taxon>Klebsiella/Raoultella group</taxon>
        <taxon>Klebsiella</taxon>
    </lineage>
</organism>
<feature type="transmembrane region" description="Helical" evidence="7">
    <location>
        <begin position="160"/>
        <end position="183"/>
    </location>
</feature>
<feature type="transmembrane region" description="Helical" evidence="7">
    <location>
        <begin position="268"/>
        <end position="288"/>
    </location>
</feature>
<feature type="transmembrane region" description="Helical" evidence="7">
    <location>
        <begin position="236"/>
        <end position="256"/>
    </location>
</feature>
<dbReference type="Gene3D" id="1.20.1630.10">
    <property type="entry name" value="Formate dehydrogenase/DMSO reductase domain"/>
    <property type="match status" value="1"/>
</dbReference>
<dbReference type="Proteomes" id="UP000007843">
    <property type="component" value="Chromosome"/>
</dbReference>
<evidence type="ECO:0000256" key="7">
    <source>
        <dbReference type="SAM" id="Phobius"/>
    </source>
</evidence>
<evidence type="ECO:0000313" key="8">
    <source>
        <dbReference type="EMBL" id="AEX05875.1"/>
    </source>
</evidence>
<comment type="similarity">
    <text evidence="2">Belongs to the NrfD family.</text>
</comment>
<reference evidence="8 9" key="1">
    <citation type="journal article" date="2012" name="J. Bacteriol.">
        <title>Complete genome sequence of Klebsiella oxytoca KCTC 1686, used in production of 2,3-butanediol.</title>
        <authorList>
            <person name="Shin S.H."/>
            <person name="Kim S."/>
            <person name="Kim J.Y."/>
            <person name="Lee S."/>
            <person name="Um Y."/>
            <person name="Oh M.K."/>
            <person name="Kim Y.R."/>
            <person name="Lee J."/>
            <person name="Yang K.S."/>
        </authorList>
    </citation>
    <scope>NUCLEOTIDE SEQUENCE [LARGE SCALE GENOMIC DNA]</scope>
    <source>
        <strain evidence="9">ATCC 8724 / DSM 4798 / JCM 20051 / NBRC 3318 / NRRL B-199 / KCTC 1686</strain>
    </source>
</reference>
<accession>A0A0H3HBP9</accession>
<dbReference type="PANTHER" id="PTHR34856">
    <property type="entry name" value="PROTEIN NRFD"/>
    <property type="match status" value="1"/>
</dbReference>
<gene>
    <name evidence="8" type="ordered locus">KOX_20775</name>
</gene>
<evidence type="ECO:0000256" key="4">
    <source>
        <dbReference type="ARBA" id="ARBA00022692"/>
    </source>
</evidence>
<keyword evidence="4 7" id="KW-0812">Transmembrane</keyword>
<dbReference type="HOGENOM" id="CLU_061956_0_0_6"/>
<feature type="transmembrane region" description="Helical" evidence="7">
    <location>
        <begin position="94"/>
        <end position="115"/>
    </location>
</feature>
<feature type="transmembrane region" description="Helical" evidence="7">
    <location>
        <begin position="127"/>
        <end position="148"/>
    </location>
</feature>
<sequence length="340" mass="38375">MSQTMIIEEVLARPQEVSWLPWAVQYFFFIGIAACAALFGCLLHWRKRHDAKLERLTLLIALTCAITAPLALTADLHQAARFWHFYAYPTPWSWMPWGALFLPLFTLFLGLWFAVRQSGLLRNKSDSVTKWLALASALTATGLLLYTGREVSVVQARPVWFSYAFVLAMFFSALQTFFALLIVAVRNDFQCQRQLAIWQLSALMLLAVVVAIWVSGDTLSGSAIRQWLVISPSARHYAIGWLACWLISLIFCALALRYPLTLPVRALLAVSAMALSWLMRWTLLIQGQTIPKFNAQFNPYTLPVGTDGWLAILGTFGLWIALLIIVRETVNGLARRRQHG</sequence>
<dbReference type="NCBIfam" id="NF011568">
    <property type="entry name" value="PRK14992.1"/>
    <property type="match status" value="1"/>
</dbReference>
<dbReference type="InterPro" id="IPR052049">
    <property type="entry name" value="Electron_transfer_protein"/>
</dbReference>
<name>A0A0H3HBP9_KLEM8</name>
<keyword evidence="5 7" id="KW-1133">Transmembrane helix</keyword>
<feature type="transmembrane region" description="Helical" evidence="7">
    <location>
        <begin position="56"/>
        <end position="74"/>
    </location>
</feature>
<evidence type="ECO:0000256" key="3">
    <source>
        <dbReference type="ARBA" id="ARBA00022475"/>
    </source>
</evidence>
<keyword evidence="3" id="KW-1003">Cell membrane</keyword>
<evidence type="ECO:0000313" key="9">
    <source>
        <dbReference type="Proteomes" id="UP000007843"/>
    </source>
</evidence>
<dbReference type="GO" id="GO:0005886">
    <property type="term" value="C:plasma membrane"/>
    <property type="evidence" value="ECO:0007669"/>
    <property type="project" value="UniProtKB-SubCell"/>
</dbReference>
<dbReference type="EMBL" id="CP003218">
    <property type="protein sequence ID" value="AEX05875.1"/>
    <property type="molecule type" value="Genomic_DNA"/>
</dbReference>
<comment type="subcellular location">
    <subcellularLocation>
        <location evidence="1">Cell membrane</location>
        <topology evidence="1">Multi-pass membrane protein</topology>
    </subcellularLocation>
</comment>